<feature type="domain" description="MULE transposase" evidence="1">
    <location>
        <begin position="5"/>
        <end position="102"/>
    </location>
</feature>
<reference evidence="2" key="2">
    <citation type="submission" date="2020-11" db="EMBL/GenBank/DDBJ databases">
        <authorList>
            <person name="McCartney M.A."/>
            <person name="Auch B."/>
            <person name="Kono T."/>
            <person name="Mallez S."/>
            <person name="Becker A."/>
            <person name="Gohl D.M."/>
            <person name="Silverstein K.A.T."/>
            <person name="Koren S."/>
            <person name="Bechman K.B."/>
            <person name="Herman A."/>
            <person name="Abrahante J.E."/>
            <person name="Garbe J."/>
        </authorList>
    </citation>
    <scope>NUCLEOTIDE SEQUENCE</scope>
    <source>
        <strain evidence="2">Duluth1</strain>
        <tissue evidence="2">Whole animal</tissue>
    </source>
</reference>
<dbReference type="AlphaFoldDB" id="A0A9D4FB76"/>
<dbReference type="Proteomes" id="UP000828390">
    <property type="component" value="Unassembled WGS sequence"/>
</dbReference>
<proteinExistence type="predicted"/>
<evidence type="ECO:0000259" key="1">
    <source>
        <dbReference type="Pfam" id="PF10551"/>
    </source>
</evidence>
<evidence type="ECO:0000313" key="2">
    <source>
        <dbReference type="EMBL" id="KAH3795595.1"/>
    </source>
</evidence>
<comment type="caution">
    <text evidence="2">The sequence shown here is derived from an EMBL/GenBank/DDBJ whole genome shotgun (WGS) entry which is preliminary data.</text>
</comment>
<name>A0A9D4FB76_DREPO</name>
<keyword evidence="3" id="KW-1185">Reference proteome</keyword>
<dbReference type="EMBL" id="JAIWYP010000007">
    <property type="protein sequence ID" value="KAH3795595.1"/>
    <property type="molecule type" value="Genomic_DNA"/>
</dbReference>
<gene>
    <name evidence="2" type="ORF">DPMN_149150</name>
</gene>
<organism evidence="2 3">
    <name type="scientific">Dreissena polymorpha</name>
    <name type="common">Zebra mussel</name>
    <name type="synonym">Mytilus polymorpha</name>
    <dbReference type="NCBI Taxonomy" id="45954"/>
    <lineage>
        <taxon>Eukaryota</taxon>
        <taxon>Metazoa</taxon>
        <taxon>Spiralia</taxon>
        <taxon>Lophotrochozoa</taxon>
        <taxon>Mollusca</taxon>
        <taxon>Bivalvia</taxon>
        <taxon>Autobranchia</taxon>
        <taxon>Heteroconchia</taxon>
        <taxon>Euheterodonta</taxon>
        <taxon>Imparidentia</taxon>
        <taxon>Neoheterodontei</taxon>
        <taxon>Myida</taxon>
        <taxon>Dreissenoidea</taxon>
        <taxon>Dreissenidae</taxon>
        <taxon>Dreissena</taxon>
    </lineage>
</organism>
<reference evidence="2" key="1">
    <citation type="journal article" date="2019" name="bioRxiv">
        <title>The Genome of the Zebra Mussel, Dreissena polymorpha: A Resource for Invasive Species Research.</title>
        <authorList>
            <person name="McCartney M.A."/>
            <person name="Auch B."/>
            <person name="Kono T."/>
            <person name="Mallez S."/>
            <person name="Zhang Y."/>
            <person name="Obille A."/>
            <person name="Becker A."/>
            <person name="Abrahante J.E."/>
            <person name="Garbe J."/>
            <person name="Badalamenti J.P."/>
            <person name="Herman A."/>
            <person name="Mangelson H."/>
            <person name="Liachko I."/>
            <person name="Sullivan S."/>
            <person name="Sone E.D."/>
            <person name="Koren S."/>
            <person name="Silverstein K.A.T."/>
            <person name="Beckman K.B."/>
            <person name="Gohl D.M."/>
        </authorList>
    </citation>
    <scope>NUCLEOTIDE SEQUENCE</scope>
    <source>
        <strain evidence="2">Duluth1</strain>
        <tissue evidence="2">Whole animal</tissue>
    </source>
</reference>
<protein>
    <recommendedName>
        <fullName evidence="1">MULE transposase domain-containing protein</fullName>
    </recommendedName>
</protein>
<evidence type="ECO:0000313" key="3">
    <source>
        <dbReference type="Proteomes" id="UP000828390"/>
    </source>
</evidence>
<accession>A0A9D4FB76</accession>
<dbReference type="InterPro" id="IPR018289">
    <property type="entry name" value="MULE_transposase_dom"/>
</dbReference>
<dbReference type="Pfam" id="PF10551">
    <property type="entry name" value="MULE"/>
    <property type="match status" value="1"/>
</dbReference>
<sequence>MAETWLCDGIYSTAPKQFAQLFCICVPLGDGNVTAAYALITCKQQELYEEVFTAVLDACLQRDIRPNIRVVVCDYEQAIHNAVRTSLSSHTSIQACFYQLTQATWRRVQSDALQTRYRDEEEVWGIQERNERWSPALQAHAAALSACGMERLLGYRTWYSTDE</sequence>